<dbReference type="EMBL" id="JBHSXS010000002">
    <property type="protein sequence ID" value="MFC6879138.1"/>
    <property type="molecule type" value="Genomic_DNA"/>
</dbReference>
<keyword evidence="1" id="KW-1133">Transmembrane helix</keyword>
<feature type="transmembrane region" description="Helical" evidence="1">
    <location>
        <begin position="89"/>
        <end position="109"/>
    </location>
</feature>
<proteinExistence type="predicted"/>
<reference evidence="3" key="1">
    <citation type="journal article" date="2019" name="Int. J. Syst. Evol. Microbiol.">
        <title>The Global Catalogue of Microorganisms (GCM) 10K type strain sequencing project: providing services to taxonomists for standard genome sequencing and annotation.</title>
        <authorList>
            <consortium name="The Broad Institute Genomics Platform"/>
            <consortium name="The Broad Institute Genome Sequencing Center for Infectious Disease"/>
            <person name="Wu L."/>
            <person name="Ma J."/>
        </authorList>
    </citation>
    <scope>NUCLEOTIDE SEQUENCE [LARGE SCALE GENOMIC DNA]</scope>
    <source>
        <strain evidence="3">JCM 3369</strain>
    </source>
</reference>
<evidence type="ECO:0008006" key="4">
    <source>
        <dbReference type="Google" id="ProtNLM"/>
    </source>
</evidence>
<keyword evidence="1" id="KW-0812">Transmembrane</keyword>
<accession>A0ABW2CBJ7</accession>
<evidence type="ECO:0000313" key="3">
    <source>
        <dbReference type="Proteomes" id="UP001596380"/>
    </source>
</evidence>
<protein>
    <recommendedName>
        <fullName evidence="4">DUF1772 domain-containing protein</fullName>
    </recommendedName>
</protein>
<gene>
    <name evidence="2" type="ORF">ACFQKB_05090</name>
</gene>
<dbReference type="Proteomes" id="UP001596380">
    <property type="component" value="Unassembled WGS sequence"/>
</dbReference>
<dbReference type="RefSeq" id="WP_160823825.1">
    <property type="nucleotide sequence ID" value="NZ_JBHSXE010000001.1"/>
</dbReference>
<keyword evidence="3" id="KW-1185">Reference proteome</keyword>
<comment type="caution">
    <text evidence="2">The sequence shown here is derived from an EMBL/GenBank/DDBJ whole genome shotgun (WGS) entry which is preliminary data.</text>
</comment>
<sequence length="174" mass="17987">MMILVAALQVLVALAFLSIPLVRHRYGASAKANAEAELARQGVPITVLEDNKMSFDASGHETAAPAAVAAVMAVLAGLNLWGSDWGQTLTLVFQSLVLAGNALILYSQVTAVKSVESAFARKGDPVLGRVKVPALLKAAESGFPSWTPVLQNVRHTVVFAASALALALAATAAA</sequence>
<evidence type="ECO:0000313" key="2">
    <source>
        <dbReference type="EMBL" id="MFC6879138.1"/>
    </source>
</evidence>
<keyword evidence="1" id="KW-0472">Membrane</keyword>
<organism evidence="2 3">
    <name type="scientific">Actinomadura yumaensis</name>
    <dbReference type="NCBI Taxonomy" id="111807"/>
    <lineage>
        <taxon>Bacteria</taxon>
        <taxon>Bacillati</taxon>
        <taxon>Actinomycetota</taxon>
        <taxon>Actinomycetes</taxon>
        <taxon>Streptosporangiales</taxon>
        <taxon>Thermomonosporaceae</taxon>
        <taxon>Actinomadura</taxon>
    </lineage>
</organism>
<evidence type="ECO:0000256" key="1">
    <source>
        <dbReference type="SAM" id="Phobius"/>
    </source>
</evidence>
<feature type="transmembrane region" description="Helical" evidence="1">
    <location>
        <begin position="63"/>
        <end position="82"/>
    </location>
</feature>
<name>A0ABW2CBJ7_9ACTN</name>